<accession>A0A8C8JQV3</accession>
<evidence type="ECO:0000256" key="4">
    <source>
        <dbReference type="PROSITE-ProRule" id="PRU00134"/>
    </source>
</evidence>
<dbReference type="AlphaFoldDB" id="A0A8C8JQV3"/>
<evidence type="ECO:0000256" key="3">
    <source>
        <dbReference type="ARBA" id="ARBA00022833"/>
    </source>
</evidence>
<dbReference type="GeneTree" id="ENSGT00390000004248"/>
<keyword evidence="7" id="KW-1185">Reference proteome</keyword>
<dbReference type="Proteomes" id="UP000694402">
    <property type="component" value="Unassembled WGS sequence"/>
</dbReference>
<dbReference type="PROSITE" id="PS50865">
    <property type="entry name" value="ZF_MYND_2"/>
    <property type="match status" value="1"/>
</dbReference>
<dbReference type="Pfam" id="PF01753">
    <property type="entry name" value="zf-MYND"/>
    <property type="match status" value="1"/>
</dbReference>
<keyword evidence="3" id="KW-0862">Zinc</keyword>
<dbReference type="PROSITE" id="PS01360">
    <property type="entry name" value="ZF_MYND_1"/>
    <property type="match status" value="1"/>
</dbReference>
<evidence type="ECO:0000259" key="5">
    <source>
        <dbReference type="PROSITE" id="PS50865"/>
    </source>
</evidence>
<dbReference type="GO" id="GO:0008270">
    <property type="term" value="F:zinc ion binding"/>
    <property type="evidence" value="ECO:0007669"/>
    <property type="project" value="UniProtKB-KW"/>
</dbReference>
<gene>
    <name evidence="6" type="primary">ZMYND12</name>
</gene>
<name>A0A8C8JQV3_ONCTS</name>
<dbReference type="Ensembl" id="ENSOTST00005105186.2">
    <property type="protein sequence ID" value="ENSOTSP00005097146.2"/>
    <property type="gene ID" value="ENSOTSG00005045039.2"/>
</dbReference>
<reference evidence="6" key="2">
    <citation type="submission" date="2025-09" db="UniProtKB">
        <authorList>
            <consortium name="Ensembl"/>
        </authorList>
    </citation>
    <scope>IDENTIFICATION</scope>
</reference>
<dbReference type="InterPro" id="IPR011990">
    <property type="entry name" value="TPR-like_helical_dom_sf"/>
</dbReference>
<dbReference type="Gene3D" id="1.25.40.10">
    <property type="entry name" value="Tetratricopeptide repeat domain"/>
    <property type="match status" value="1"/>
</dbReference>
<evidence type="ECO:0000256" key="1">
    <source>
        <dbReference type="ARBA" id="ARBA00022723"/>
    </source>
</evidence>
<reference evidence="6" key="1">
    <citation type="submission" date="2025-08" db="UniProtKB">
        <authorList>
            <consortium name="Ensembl"/>
        </authorList>
    </citation>
    <scope>IDENTIFICATION</scope>
</reference>
<sequence>MSSTTRSKSHVSVLTSAINPLANPRGAKKLCELCQNLAYLQCTKCRVTFYCDTEHQQADWVGIHEKICQLLIPIRTAMPFHSLQADRDHHRAQILHRQEELIEISRAVAQKKLFEGKYQESLPAAQLSLRCAMDVYGPSAVQLVPAYLLLAEANVGLGSLSQAEGYLSQAEWTVMKTPECSQTVRHQLHRNLGRLYTATENLEGALLHFANDVYYASEEYGLDNIVTCGGYFLMANVFIKQEKMDIASSLYTEVASTWHSHLTKLLETHTPGSMTLEHSFGFSGEPPLQSMSLLLAHTDEAQQAEADQMLRAMLKVQESSPKQATAQNTLVAHSLAMLWFLGGSPDKALEFGRKALQSSQLVPDHSLTEPIQGLLQLAAERGPHLTIAS</sequence>
<feature type="domain" description="MYND-type" evidence="5">
    <location>
        <begin position="31"/>
        <end position="68"/>
    </location>
</feature>
<dbReference type="SUPFAM" id="SSF48452">
    <property type="entry name" value="TPR-like"/>
    <property type="match status" value="1"/>
</dbReference>
<organism evidence="6 7">
    <name type="scientific">Oncorhynchus tshawytscha</name>
    <name type="common">Chinook salmon</name>
    <name type="synonym">Salmo tshawytscha</name>
    <dbReference type="NCBI Taxonomy" id="74940"/>
    <lineage>
        <taxon>Eukaryota</taxon>
        <taxon>Metazoa</taxon>
        <taxon>Chordata</taxon>
        <taxon>Craniata</taxon>
        <taxon>Vertebrata</taxon>
        <taxon>Euteleostomi</taxon>
        <taxon>Actinopterygii</taxon>
        <taxon>Neopterygii</taxon>
        <taxon>Teleostei</taxon>
        <taxon>Protacanthopterygii</taxon>
        <taxon>Salmoniformes</taxon>
        <taxon>Salmonidae</taxon>
        <taxon>Salmoninae</taxon>
        <taxon>Oncorhynchus</taxon>
    </lineage>
</organism>
<dbReference type="SUPFAM" id="SSF144232">
    <property type="entry name" value="HIT/MYND zinc finger-like"/>
    <property type="match status" value="1"/>
</dbReference>
<evidence type="ECO:0000313" key="6">
    <source>
        <dbReference type="Ensembl" id="ENSOTSP00005097146.2"/>
    </source>
</evidence>
<dbReference type="PANTHER" id="PTHR46533">
    <property type="entry name" value="ZINC FINGER MYND DOMAIN-CONTAINING PROTEIN 12"/>
    <property type="match status" value="1"/>
</dbReference>
<dbReference type="Gene3D" id="6.10.140.2220">
    <property type="match status" value="1"/>
</dbReference>
<dbReference type="PANTHER" id="PTHR46533:SF1">
    <property type="entry name" value="ZINC FINGER MYND DOMAIN-CONTAINING PROTEIN 12"/>
    <property type="match status" value="1"/>
</dbReference>
<evidence type="ECO:0000256" key="2">
    <source>
        <dbReference type="ARBA" id="ARBA00022771"/>
    </source>
</evidence>
<keyword evidence="1" id="KW-0479">Metal-binding</keyword>
<proteinExistence type="predicted"/>
<protein>
    <recommendedName>
        <fullName evidence="5">MYND-type domain-containing protein</fullName>
    </recommendedName>
</protein>
<dbReference type="InterPro" id="IPR002893">
    <property type="entry name" value="Znf_MYND"/>
</dbReference>
<evidence type="ECO:0000313" key="7">
    <source>
        <dbReference type="Proteomes" id="UP000694402"/>
    </source>
</evidence>
<dbReference type="InterPro" id="IPR053248">
    <property type="entry name" value="Zinc_finger_MYND_domain"/>
</dbReference>
<keyword evidence="2 4" id="KW-0863">Zinc-finger</keyword>